<reference evidence="1 2" key="1">
    <citation type="journal article" date="2019" name="Int. J. Syst. Evol. Microbiol.">
        <title>The Global Catalogue of Microorganisms (GCM) 10K type strain sequencing project: providing services to taxonomists for standard genome sequencing and annotation.</title>
        <authorList>
            <consortium name="The Broad Institute Genomics Platform"/>
            <consortium name="The Broad Institute Genome Sequencing Center for Infectious Disease"/>
            <person name="Wu L."/>
            <person name="Ma J."/>
        </authorList>
    </citation>
    <scope>NUCLEOTIDE SEQUENCE [LARGE SCALE GENOMIC DNA]</scope>
    <source>
        <strain evidence="1 2">JCM 16328</strain>
    </source>
</reference>
<protein>
    <submittedName>
        <fullName evidence="1">Uncharacterized protein</fullName>
    </submittedName>
</protein>
<name>A0AAV3TCL8_9EURY</name>
<accession>A0AAV3TCL8</accession>
<evidence type="ECO:0000313" key="1">
    <source>
        <dbReference type="EMBL" id="GAA0676700.1"/>
    </source>
</evidence>
<organism evidence="1 2">
    <name type="scientific">Natronoarchaeum mannanilyticum</name>
    <dbReference type="NCBI Taxonomy" id="926360"/>
    <lineage>
        <taxon>Archaea</taxon>
        <taxon>Methanobacteriati</taxon>
        <taxon>Methanobacteriota</taxon>
        <taxon>Stenosarchaea group</taxon>
        <taxon>Halobacteria</taxon>
        <taxon>Halobacteriales</taxon>
        <taxon>Natronoarchaeaceae</taxon>
    </lineage>
</organism>
<dbReference type="Proteomes" id="UP001500420">
    <property type="component" value="Unassembled WGS sequence"/>
</dbReference>
<gene>
    <name evidence="1" type="ORF">GCM10009020_25690</name>
</gene>
<evidence type="ECO:0000313" key="2">
    <source>
        <dbReference type="Proteomes" id="UP001500420"/>
    </source>
</evidence>
<dbReference type="EMBL" id="BAAADV010000006">
    <property type="protein sequence ID" value="GAA0676700.1"/>
    <property type="molecule type" value="Genomic_DNA"/>
</dbReference>
<keyword evidence="2" id="KW-1185">Reference proteome</keyword>
<comment type="caution">
    <text evidence="1">The sequence shown here is derived from an EMBL/GenBank/DDBJ whole genome shotgun (WGS) entry which is preliminary data.</text>
</comment>
<proteinExistence type="predicted"/>
<dbReference type="AlphaFoldDB" id="A0AAV3TCL8"/>
<sequence length="69" mass="7648">MSPEEWEALPMDPDPKADLGYEPLELDVISAENRGVNQLLFLPSDEEALRADAFIVADEGAVCDVRDCR</sequence>